<dbReference type="AlphaFoldDB" id="A0A8H3U2C1"/>
<protein>
    <submittedName>
        <fullName evidence="2">Uncharacterized protein</fullName>
    </submittedName>
</protein>
<evidence type="ECO:0000256" key="1">
    <source>
        <dbReference type="SAM" id="Phobius"/>
    </source>
</evidence>
<proteinExistence type="predicted"/>
<dbReference type="EMBL" id="WNWR01002014">
    <property type="protein sequence ID" value="KAE9961770.1"/>
    <property type="molecule type" value="Genomic_DNA"/>
</dbReference>
<organism evidence="2 3">
    <name type="scientific">Venturia inaequalis</name>
    <name type="common">Apple scab fungus</name>
    <dbReference type="NCBI Taxonomy" id="5025"/>
    <lineage>
        <taxon>Eukaryota</taxon>
        <taxon>Fungi</taxon>
        <taxon>Dikarya</taxon>
        <taxon>Ascomycota</taxon>
        <taxon>Pezizomycotina</taxon>
        <taxon>Dothideomycetes</taxon>
        <taxon>Pleosporomycetidae</taxon>
        <taxon>Venturiales</taxon>
        <taxon>Venturiaceae</taxon>
        <taxon>Venturia</taxon>
    </lineage>
</organism>
<accession>A0A8H3U2C1</accession>
<evidence type="ECO:0000313" key="3">
    <source>
        <dbReference type="Proteomes" id="UP000490939"/>
    </source>
</evidence>
<feature type="transmembrane region" description="Helical" evidence="1">
    <location>
        <begin position="134"/>
        <end position="155"/>
    </location>
</feature>
<keyword evidence="1" id="KW-0812">Transmembrane</keyword>
<name>A0A8H3U2C1_VENIN</name>
<evidence type="ECO:0000313" key="2">
    <source>
        <dbReference type="EMBL" id="KAE9961770.1"/>
    </source>
</evidence>
<sequence length="183" mass="20511">MAHEHVPKTQSAGLYSNYNTSASKNLTLTASFTPTPQSTDPAWLHDGIHTGKWCLNNETPQACHSRFCGSTSDMPKAVCYKYICRKAEFPDICLETYFNMERHETEHPPSTTDHSESKSTNPWTSISDEVLPKLVIVLVVLGILALLAYVALAIFERCQRRRRVVQMATIPVPLRRMDSACAV</sequence>
<keyword evidence="3" id="KW-1185">Reference proteome</keyword>
<reference evidence="2 3" key="1">
    <citation type="submission" date="2019-07" db="EMBL/GenBank/DDBJ databases">
        <title>Venturia inaequalis Genome Resource.</title>
        <authorList>
            <person name="Lichtner F.J."/>
        </authorList>
    </citation>
    <scope>NUCLEOTIDE SEQUENCE [LARGE SCALE GENOMIC DNA]</scope>
    <source>
        <strain evidence="2 3">DMI_063113</strain>
    </source>
</reference>
<gene>
    <name evidence="2" type="ORF">EG327_003124</name>
</gene>
<dbReference type="Proteomes" id="UP000490939">
    <property type="component" value="Unassembled WGS sequence"/>
</dbReference>
<keyword evidence="1" id="KW-1133">Transmembrane helix</keyword>
<keyword evidence="1" id="KW-0472">Membrane</keyword>
<comment type="caution">
    <text evidence="2">The sequence shown here is derived from an EMBL/GenBank/DDBJ whole genome shotgun (WGS) entry which is preliminary data.</text>
</comment>